<keyword evidence="2" id="KW-0443">Lipid metabolism</keyword>
<dbReference type="OrthoDB" id="2988772at2"/>
<dbReference type="InterPro" id="IPR029045">
    <property type="entry name" value="ClpP/crotonase-like_dom_sf"/>
</dbReference>
<dbReference type="PANTHER" id="PTHR11941">
    <property type="entry name" value="ENOYL-COA HYDRATASE-RELATED"/>
    <property type="match status" value="1"/>
</dbReference>
<evidence type="ECO:0000256" key="2">
    <source>
        <dbReference type="ARBA" id="ARBA00023098"/>
    </source>
</evidence>
<keyword evidence="4" id="KW-0413">Isomerase</keyword>
<reference evidence="4 5" key="1">
    <citation type="submission" date="2017-06" db="EMBL/GenBank/DDBJ databases">
        <authorList>
            <person name="Kim H.J."/>
            <person name="Triplett B.A."/>
        </authorList>
    </citation>
    <scope>NUCLEOTIDE SEQUENCE [LARGE SCALE GENOMIC DNA]</scope>
    <source>
        <strain evidence="4">FRACA_ARgP5</strain>
    </source>
</reference>
<gene>
    <name evidence="4" type="ORF">FRACA_90065</name>
</gene>
<dbReference type="SUPFAM" id="SSF52096">
    <property type="entry name" value="ClpP/crotonase"/>
    <property type="match status" value="1"/>
</dbReference>
<dbReference type="Pfam" id="PF00378">
    <property type="entry name" value="ECH_1"/>
    <property type="match status" value="1"/>
</dbReference>
<protein>
    <submittedName>
        <fullName evidence="4">Putative enoyl-CoA hydratase-isomerase</fullName>
        <ecNumber evidence="4">4.2.1.17</ecNumber>
    </submittedName>
</protein>
<dbReference type="RefSeq" id="WP_101836314.1">
    <property type="nucleotide sequence ID" value="NZ_FZMO01000558.1"/>
</dbReference>
<dbReference type="EMBL" id="FZMO01000558">
    <property type="protein sequence ID" value="SNQ52062.1"/>
    <property type="molecule type" value="Genomic_DNA"/>
</dbReference>
<dbReference type="AlphaFoldDB" id="A0A2I2L2B9"/>
<evidence type="ECO:0000313" key="5">
    <source>
        <dbReference type="Proteomes" id="UP000234331"/>
    </source>
</evidence>
<dbReference type="CDD" id="cd06558">
    <property type="entry name" value="crotonase-like"/>
    <property type="match status" value="1"/>
</dbReference>
<dbReference type="InterPro" id="IPR001753">
    <property type="entry name" value="Enoyl-CoA_hydra/iso"/>
</dbReference>
<dbReference type="EC" id="4.2.1.17" evidence="4"/>
<comment type="similarity">
    <text evidence="1">Belongs to the enoyl-CoA hydratase/isomerase family.</text>
</comment>
<accession>A0A2I2L2B9</accession>
<dbReference type="Proteomes" id="UP000234331">
    <property type="component" value="Unassembled WGS sequence"/>
</dbReference>
<name>A0A2I2L2B9_9ACTN</name>
<dbReference type="GO" id="GO:0006635">
    <property type="term" value="P:fatty acid beta-oxidation"/>
    <property type="evidence" value="ECO:0007669"/>
    <property type="project" value="TreeGrafter"/>
</dbReference>
<dbReference type="Gene3D" id="3.90.226.10">
    <property type="entry name" value="2-enoyl-CoA Hydratase, Chain A, domain 1"/>
    <property type="match status" value="1"/>
</dbReference>
<dbReference type="GO" id="GO:0004300">
    <property type="term" value="F:enoyl-CoA hydratase activity"/>
    <property type="evidence" value="ECO:0007669"/>
    <property type="project" value="UniProtKB-EC"/>
</dbReference>
<proteinExistence type="inferred from homology"/>
<dbReference type="PANTHER" id="PTHR11941:SF169">
    <property type="entry name" value="(7AS)-7A-METHYL-1,5-DIOXO-2,3,5,6,7,7A-HEXAHYDRO-1H-INDENE-CARBOXYL-COA HYDROLASE"/>
    <property type="match status" value="1"/>
</dbReference>
<sequence length="274" mass="29286">MVNATSSSSPTTGEPVLDGHRFAHLDLEIGDAIATVWLARPPVNSVSQAMYRELEALFSQPERYLPGAKAIVLAGRGRHFCAGNDLHEFATLSPENSDERMAEVRAAFFAIQDCPIAVVGAVRGAAVGTGLAIAASCDFVVAAEDARFGTPEIGVGIMGGARHLARLVPEPIVRWMYLTGEPVDVHRLVALGSVVATTSPDDVVALARAHAARIVRHSTAAIRMAKRSLNAIEVMDLQPGYTFEQGLTRELSGHPDSLEARRATLERRPANYSA</sequence>
<evidence type="ECO:0000256" key="3">
    <source>
        <dbReference type="ARBA" id="ARBA00023239"/>
    </source>
</evidence>
<keyword evidence="3 4" id="KW-0456">Lyase</keyword>
<evidence type="ECO:0000256" key="1">
    <source>
        <dbReference type="ARBA" id="ARBA00005254"/>
    </source>
</evidence>
<organism evidence="4 5">
    <name type="scientific">Frankia canadensis</name>
    <dbReference type="NCBI Taxonomy" id="1836972"/>
    <lineage>
        <taxon>Bacteria</taxon>
        <taxon>Bacillati</taxon>
        <taxon>Actinomycetota</taxon>
        <taxon>Actinomycetes</taxon>
        <taxon>Frankiales</taxon>
        <taxon>Frankiaceae</taxon>
        <taxon>Frankia</taxon>
    </lineage>
</organism>
<keyword evidence="5" id="KW-1185">Reference proteome</keyword>
<dbReference type="GO" id="GO:0016853">
    <property type="term" value="F:isomerase activity"/>
    <property type="evidence" value="ECO:0007669"/>
    <property type="project" value="UniProtKB-KW"/>
</dbReference>
<evidence type="ECO:0000313" key="4">
    <source>
        <dbReference type="EMBL" id="SNQ52062.1"/>
    </source>
</evidence>